<name>A0AAU9LE37_9ASTR</name>
<keyword evidence="2" id="KW-1185">Reference proteome</keyword>
<proteinExistence type="predicted"/>
<sequence length="137" mass="15295">MTPYLATRLIKMIKVKLMVLKVMLMIIYMRTVNLGEDDKIKEGISDDIVDKLIGEKKIEDELIVASLFKSCAEGEVENPKTKKDGQVVVEGEGGEFGIDLAIGVEDDSNKNKDKGVETIFGVPIVSHDSLEYWYDPD</sequence>
<dbReference type="Proteomes" id="UP001157418">
    <property type="component" value="Unassembled WGS sequence"/>
</dbReference>
<organism evidence="1 2">
    <name type="scientific">Lactuca virosa</name>
    <dbReference type="NCBI Taxonomy" id="75947"/>
    <lineage>
        <taxon>Eukaryota</taxon>
        <taxon>Viridiplantae</taxon>
        <taxon>Streptophyta</taxon>
        <taxon>Embryophyta</taxon>
        <taxon>Tracheophyta</taxon>
        <taxon>Spermatophyta</taxon>
        <taxon>Magnoliopsida</taxon>
        <taxon>eudicotyledons</taxon>
        <taxon>Gunneridae</taxon>
        <taxon>Pentapetalae</taxon>
        <taxon>asterids</taxon>
        <taxon>campanulids</taxon>
        <taxon>Asterales</taxon>
        <taxon>Asteraceae</taxon>
        <taxon>Cichorioideae</taxon>
        <taxon>Cichorieae</taxon>
        <taxon>Lactucinae</taxon>
        <taxon>Lactuca</taxon>
    </lineage>
</organism>
<accession>A0AAU9LE37</accession>
<dbReference type="AlphaFoldDB" id="A0AAU9LE37"/>
<evidence type="ECO:0000313" key="2">
    <source>
        <dbReference type="Proteomes" id="UP001157418"/>
    </source>
</evidence>
<evidence type="ECO:0000313" key="1">
    <source>
        <dbReference type="EMBL" id="CAH1413814.1"/>
    </source>
</evidence>
<dbReference type="EMBL" id="CAKMRJ010000001">
    <property type="protein sequence ID" value="CAH1413814.1"/>
    <property type="molecule type" value="Genomic_DNA"/>
</dbReference>
<comment type="caution">
    <text evidence="1">The sequence shown here is derived from an EMBL/GenBank/DDBJ whole genome shotgun (WGS) entry which is preliminary data.</text>
</comment>
<gene>
    <name evidence="1" type="ORF">LVIROSA_LOCUS1759</name>
</gene>
<protein>
    <submittedName>
        <fullName evidence="1">Uncharacterized protein</fullName>
    </submittedName>
</protein>
<reference evidence="1 2" key="1">
    <citation type="submission" date="2022-01" db="EMBL/GenBank/DDBJ databases">
        <authorList>
            <person name="Xiong W."/>
            <person name="Schranz E."/>
        </authorList>
    </citation>
    <scope>NUCLEOTIDE SEQUENCE [LARGE SCALE GENOMIC DNA]</scope>
</reference>